<dbReference type="Pfam" id="PF25459">
    <property type="entry name" value="AIM3_BBC1_C"/>
    <property type="match status" value="1"/>
</dbReference>
<feature type="compositionally biased region" description="Pro residues" evidence="3">
    <location>
        <begin position="866"/>
        <end position="884"/>
    </location>
</feature>
<feature type="compositionally biased region" description="Pro residues" evidence="3">
    <location>
        <begin position="783"/>
        <end position="793"/>
    </location>
</feature>
<reference evidence="5 6" key="1">
    <citation type="submission" date="2015-06" db="EMBL/GenBank/DDBJ databases">
        <title>Draft genome of the ant-associated black yeast Phialophora attae CBS 131958.</title>
        <authorList>
            <person name="Moreno L.F."/>
            <person name="Stielow B.J."/>
            <person name="de Hoog S."/>
            <person name="Vicente V.A."/>
            <person name="Weiss V.A."/>
            <person name="de Vries M."/>
            <person name="Cruz L.M."/>
            <person name="Souza E.M."/>
        </authorList>
    </citation>
    <scope>NUCLEOTIDE SEQUENCE [LARGE SCALE GENOMIC DNA]</scope>
    <source>
        <strain evidence="5 6">CBS 131958</strain>
    </source>
</reference>
<feature type="domain" description="SH3" evidence="4">
    <location>
        <begin position="2"/>
        <end position="66"/>
    </location>
</feature>
<dbReference type="PANTHER" id="PTHR45929">
    <property type="entry name" value="JAK PATHWAY SIGNAL TRANSDUCTION ADAPTOR MOLECULE"/>
    <property type="match status" value="1"/>
</dbReference>
<dbReference type="InterPro" id="IPR035552">
    <property type="entry name" value="Mti1_SH3"/>
</dbReference>
<feature type="region of interest" description="Disordered" evidence="3">
    <location>
        <begin position="182"/>
        <end position="917"/>
    </location>
</feature>
<feature type="region of interest" description="Disordered" evidence="3">
    <location>
        <begin position="983"/>
        <end position="1012"/>
    </location>
</feature>
<sequence>MTVPFKVKAVYEYKSAEPDDLTFPNGQIITVTDDADEDWYTGEYTAASGEHVEGLFPRNFVERYEPAVPSRPARAAKRAPAPAPEPEPEPLTPSAPPPADPTPEPVAEPEHEPETARDAPQAVPKVEEAAPPQPAEPVQSQGAPAAEPKSPPTKAAPPPIASKPKNNAFMDRIAAFNKPAAAPIAPFKPGGSAASGFIKKPFVAPPPSKNAYVPPPREPPPQKVYQREEEQADEPSAERSAPPPPRPLPEAEDEDQPKPTSLKERIALLQKQQMEQAQRQADPATKKEKPKKPPKKRTEPSEEAPVPAAEPPLERLDTNETVGKKSSDLTEDIDSGRPSFQRGESAHSVKATPQPPRELVSDTNDADDSGAADTEDAQETSTEEERPRSKGGVTSTLPEPKKQTIQKPEPQDDEEDEEDEEEDTEEEEDPEVRRKRELRERMAKMSGGMGMMGMFGSPGGAAPAPRKPRASQEHSRETEQHAQEEATRAPPVPIMALPGMSNQLPRRPAEPVESDSEEDDDKTEQPTPREQVHQSDADDDYVSQPPPPPRRSETMRSSASIDRPAPPPPPQRVQDPTPAHQEGRAVPPPPPSTNRAVPPQPPVVTEDLPDSAASAASPRSPPARRSTDRPLSSAGAPPVPPNRSRPEPTRKQSTDPAVSSPMQSPQTRAPPPPPPGQPPSRHSTAETSGLQADEDSENEVSEYDGDYDTDIASSAKHKDALKAHQRDSSIDEGTLTDEATKSPKNPPHRSIPPLPPIAAHQNAPPPPPPQAPAPSRKSTDAPRAPPPVPPPAAMPQQHDDDDYDPYRYNSPQGLPTPQLNDVYKTLSRDQHEEPETYGAQDHPTQPPPPPREDRPPPPRPPVERAAPPPPPSDRSVPPPPPVPDSPRAEIARPAEPRRSGTMSRRSMEAPRPSGEGFMAQDIDLHRSSFWWTQNNLIPPSLANRPDILYEMEENTSNKRGGQANVSKDVYVLYSDYSQTTINATFDKADPSQVTLEQKHDRPPPPPRKDQLEAASERYGAPIASAATNYGNQGATVGDGSPFAFVSELIKTLPTALRPVGVRAYGALVYGNMSNASVQQFDEIRAGDIVSFRNAKFGGHKGKMHQKYTVDVGKPDHVAVVVQWDGSKKKLGVWEQRSEEDRKEKKRAKVRDESYRLEDLKSGEVRIWRVMGRDYVGWDKS</sequence>
<evidence type="ECO:0000313" key="5">
    <source>
        <dbReference type="EMBL" id="KPI42322.1"/>
    </source>
</evidence>
<dbReference type="CDD" id="cd11887">
    <property type="entry name" value="SH3_Bbc1"/>
    <property type="match status" value="1"/>
</dbReference>
<feature type="compositionally biased region" description="Pro residues" evidence="3">
    <location>
        <begin position="203"/>
        <end position="222"/>
    </location>
</feature>
<feature type="compositionally biased region" description="Basic and acidic residues" evidence="3">
    <location>
        <begin position="431"/>
        <end position="443"/>
    </location>
</feature>
<evidence type="ECO:0000313" key="6">
    <source>
        <dbReference type="Proteomes" id="UP000038010"/>
    </source>
</evidence>
<feature type="compositionally biased region" description="Gly residues" evidence="3">
    <location>
        <begin position="447"/>
        <end position="459"/>
    </location>
</feature>
<dbReference type="RefSeq" id="XP_018002285.1">
    <property type="nucleotide sequence ID" value="XM_018150114.1"/>
</dbReference>
<feature type="compositionally biased region" description="Pro residues" evidence="3">
    <location>
        <begin position="763"/>
        <end position="772"/>
    </location>
</feature>
<evidence type="ECO:0000256" key="3">
    <source>
        <dbReference type="SAM" id="MobiDB-lite"/>
    </source>
</evidence>
<feature type="compositionally biased region" description="Pro residues" evidence="3">
    <location>
        <begin position="149"/>
        <end position="161"/>
    </location>
</feature>
<dbReference type="SUPFAM" id="SSF50044">
    <property type="entry name" value="SH3-domain"/>
    <property type="match status" value="1"/>
</dbReference>
<dbReference type="Gene3D" id="2.30.30.40">
    <property type="entry name" value="SH3 Domains"/>
    <property type="match status" value="1"/>
</dbReference>
<dbReference type="Pfam" id="PF00018">
    <property type="entry name" value="SH3_1"/>
    <property type="match status" value="1"/>
</dbReference>
<feature type="compositionally biased region" description="Polar residues" evidence="3">
    <location>
        <begin position="809"/>
        <end position="819"/>
    </location>
</feature>
<dbReference type="Proteomes" id="UP000038010">
    <property type="component" value="Unassembled WGS sequence"/>
</dbReference>
<name>A0A0N1H7A0_9EURO</name>
<evidence type="ECO:0000256" key="1">
    <source>
        <dbReference type="ARBA" id="ARBA00022443"/>
    </source>
</evidence>
<dbReference type="AlphaFoldDB" id="A0A0N1H7A0"/>
<feature type="compositionally biased region" description="Basic and acidic residues" evidence="3">
    <location>
        <begin position="470"/>
        <end position="487"/>
    </location>
</feature>
<proteinExistence type="predicted"/>
<dbReference type="InterPro" id="IPR057402">
    <property type="entry name" value="AIM3_BBC1_C"/>
</dbReference>
<dbReference type="InterPro" id="IPR036028">
    <property type="entry name" value="SH3-like_dom_sf"/>
</dbReference>
<feature type="compositionally biased region" description="Low complexity" evidence="3">
    <location>
        <begin position="270"/>
        <end position="280"/>
    </location>
</feature>
<feature type="compositionally biased region" description="Pro residues" evidence="3">
    <location>
        <begin position="586"/>
        <end position="602"/>
    </location>
</feature>
<feature type="region of interest" description="Disordered" evidence="3">
    <location>
        <begin position="67"/>
        <end position="168"/>
    </location>
</feature>
<feature type="compositionally biased region" description="Basic and acidic residues" evidence="3">
    <location>
        <begin position="886"/>
        <end position="898"/>
    </location>
</feature>
<dbReference type="PROSITE" id="PS50002">
    <property type="entry name" value="SH3"/>
    <property type="match status" value="1"/>
</dbReference>
<keyword evidence="1 2" id="KW-0728">SH3 domain</keyword>
<evidence type="ECO:0000259" key="4">
    <source>
        <dbReference type="PROSITE" id="PS50002"/>
    </source>
</evidence>
<comment type="caution">
    <text evidence="5">The sequence shown here is derived from an EMBL/GenBank/DDBJ whole genome shotgun (WGS) entry which is preliminary data.</text>
</comment>
<gene>
    <name evidence="5" type="ORF">AB675_9569</name>
</gene>
<feature type="compositionally biased region" description="Basic and acidic residues" evidence="3">
    <location>
        <begin position="644"/>
        <end position="653"/>
    </location>
</feature>
<dbReference type="SMART" id="SM00326">
    <property type="entry name" value="SH3"/>
    <property type="match status" value="1"/>
</dbReference>
<dbReference type="OrthoDB" id="207120at2759"/>
<accession>A0A0N1H7A0</accession>
<dbReference type="GeneID" id="28741994"/>
<dbReference type="STRING" id="1664694.A0A0N1H7A0"/>
<feature type="compositionally biased region" description="Basic and acidic residues" evidence="3">
    <location>
        <begin position="312"/>
        <end position="328"/>
    </location>
</feature>
<feature type="compositionally biased region" description="Acidic residues" evidence="3">
    <location>
        <begin position="364"/>
        <end position="382"/>
    </location>
</feature>
<dbReference type="EMBL" id="LFJN01000007">
    <property type="protein sequence ID" value="KPI42322.1"/>
    <property type="molecule type" value="Genomic_DNA"/>
</dbReference>
<dbReference type="VEuPathDB" id="FungiDB:AB675_9569"/>
<feature type="compositionally biased region" description="Pro residues" evidence="3">
    <location>
        <begin position="668"/>
        <end position="678"/>
    </location>
</feature>
<dbReference type="PANTHER" id="PTHR45929:SF7">
    <property type="entry name" value="LAS SEVENTEEN-BINDING PROTEIN 1"/>
    <property type="match status" value="1"/>
</dbReference>
<keyword evidence="6" id="KW-1185">Reference proteome</keyword>
<evidence type="ECO:0000256" key="2">
    <source>
        <dbReference type="PROSITE-ProRule" id="PRU00192"/>
    </source>
</evidence>
<feature type="compositionally biased region" description="Low complexity" evidence="3">
    <location>
        <begin position="136"/>
        <end position="148"/>
    </location>
</feature>
<feature type="compositionally biased region" description="Basic and acidic residues" evidence="3">
    <location>
        <begin position="108"/>
        <end position="117"/>
    </location>
</feature>
<feature type="compositionally biased region" description="Basic and acidic residues" evidence="3">
    <location>
        <begin position="996"/>
        <end position="1012"/>
    </location>
</feature>
<feature type="compositionally biased region" description="Pro residues" evidence="3">
    <location>
        <begin position="81"/>
        <end position="106"/>
    </location>
</feature>
<feature type="compositionally biased region" description="Basic and acidic residues" evidence="3">
    <location>
        <begin position="716"/>
        <end position="729"/>
    </location>
</feature>
<feature type="compositionally biased region" description="Acidic residues" evidence="3">
    <location>
        <begin position="411"/>
        <end position="430"/>
    </location>
</feature>
<dbReference type="InterPro" id="IPR001452">
    <property type="entry name" value="SH3_domain"/>
</dbReference>
<dbReference type="InterPro" id="IPR050670">
    <property type="entry name" value="STAM"/>
</dbReference>
<feature type="compositionally biased region" description="Acidic residues" evidence="3">
    <location>
        <begin position="692"/>
        <end position="709"/>
    </location>
</feature>
<organism evidence="5 6">
    <name type="scientific">Cyphellophora attinorum</name>
    <dbReference type="NCBI Taxonomy" id="1664694"/>
    <lineage>
        <taxon>Eukaryota</taxon>
        <taxon>Fungi</taxon>
        <taxon>Dikarya</taxon>
        <taxon>Ascomycota</taxon>
        <taxon>Pezizomycotina</taxon>
        <taxon>Eurotiomycetes</taxon>
        <taxon>Chaetothyriomycetidae</taxon>
        <taxon>Chaetothyriales</taxon>
        <taxon>Cyphellophoraceae</taxon>
        <taxon>Cyphellophora</taxon>
    </lineage>
</organism>
<feature type="compositionally biased region" description="Acidic residues" evidence="3">
    <location>
        <begin position="512"/>
        <end position="522"/>
    </location>
</feature>
<feature type="compositionally biased region" description="Polar residues" evidence="3">
    <location>
        <begin position="680"/>
        <end position="690"/>
    </location>
</feature>
<protein>
    <submittedName>
        <fullName evidence="5">SH3 domain-containing protein C23A1.17</fullName>
    </submittedName>
</protein>